<keyword evidence="3" id="KW-1185">Reference proteome</keyword>
<dbReference type="Proteomes" id="UP001202328">
    <property type="component" value="Unassembled WGS sequence"/>
</dbReference>
<keyword evidence="1" id="KW-0812">Transmembrane</keyword>
<feature type="transmembrane region" description="Helical" evidence="1">
    <location>
        <begin position="61"/>
        <end position="83"/>
    </location>
</feature>
<organism evidence="2 3">
    <name type="scientific">Papaver atlanticum</name>
    <dbReference type="NCBI Taxonomy" id="357466"/>
    <lineage>
        <taxon>Eukaryota</taxon>
        <taxon>Viridiplantae</taxon>
        <taxon>Streptophyta</taxon>
        <taxon>Embryophyta</taxon>
        <taxon>Tracheophyta</taxon>
        <taxon>Spermatophyta</taxon>
        <taxon>Magnoliopsida</taxon>
        <taxon>Ranunculales</taxon>
        <taxon>Papaveraceae</taxon>
        <taxon>Papaveroideae</taxon>
        <taxon>Papaver</taxon>
    </lineage>
</organism>
<reference evidence="2" key="1">
    <citation type="submission" date="2022-04" db="EMBL/GenBank/DDBJ databases">
        <title>A functionally conserved STORR gene fusion in Papaver species that diverged 16.8 million years ago.</title>
        <authorList>
            <person name="Catania T."/>
        </authorList>
    </citation>
    <scope>NUCLEOTIDE SEQUENCE</scope>
    <source>
        <strain evidence="2">S-188037</strain>
    </source>
</reference>
<feature type="transmembrane region" description="Helical" evidence="1">
    <location>
        <begin position="7"/>
        <end position="28"/>
    </location>
</feature>
<accession>A0AAD4TDI8</accession>
<comment type="caution">
    <text evidence="2">The sequence shown here is derived from an EMBL/GenBank/DDBJ whole genome shotgun (WGS) entry which is preliminary data.</text>
</comment>
<evidence type="ECO:0000313" key="3">
    <source>
        <dbReference type="Proteomes" id="UP001202328"/>
    </source>
</evidence>
<gene>
    <name evidence="2" type="ORF">MKW98_013826</name>
</gene>
<dbReference type="EMBL" id="JAJJMB010002379">
    <property type="protein sequence ID" value="KAI3951768.1"/>
    <property type="molecule type" value="Genomic_DNA"/>
</dbReference>
<keyword evidence="1" id="KW-1133">Transmembrane helix</keyword>
<dbReference type="AlphaFoldDB" id="A0AAD4TDI8"/>
<protein>
    <submittedName>
        <fullName evidence="2">Uncharacterized protein</fullName>
    </submittedName>
</protein>
<proteinExistence type="predicted"/>
<keyword evidence="1" id="KW-0472">Membrane</keyword>
<evidence type="ECO:0000256" key="1">
    <source>
        <dbReference type="SAM" id="Phobius"/>
    </source>
</evidence>
<sequence>MLVVVDVVALVLVPVVVVVVVDACYNGVDGGSFSAVVSLLFLTRHQVQKIKHPRLLEVVELLTGVVVLMMVSTRTGVVTSLVAKKGARDIDGGLSRCCCFGSPDSKVHKR</sequence>
<evidence type="ECO:0000313" key="2">
    <source>
        <dbReference type="EMBL" id="KAI3951768.1"/>
    </source>
</evidence>
<name>A0AAD4TDI8_9MAGN</name>